<dbReference type="EMBL" id="KC977571">
    <property type="protein sequence ID" value="AGO84757.1"/>
    <property type="molecule type" value="Genomic_DNA"/>
</dbReference>
<evidence type="ECO:0000313" key="2">
    <source>
        <dbReference type="EMBL" id="AGO84757.1"/>
    </source>
</evidence>
<protein>
    <submittedName>
        <fullName evidence="2">Uncharacterized protein</fullName>
    </submittedName>
</protein>
<dbReference type="GeneID" id="16606544"/>
<proteinExistence type="predicted"/>
<evidence type="ECO:0000313" key="3">
    <source>
        <dbReference type="Proteomes" id="UP000204584"/>
    </source>
</evidence>
<keyword evidence="1" id="KW-0472">Membrane</keyword>
<keyword evidence="3" id="KW-1185">Reference proteome</keyword>
<reference evidence="2 3" key="1">
    <citation type="journal article" date="2013" name="Science">
        <title>Pandoraviruses: amoeba viruses with genomes up to 2.5 Mb reaching that of parasitic eukaryotes.</title>
        <authorList>
            <person name="Philippe N."/>
            <person name="Legendre M."/>
            <person name="Doutre G."/>
            <person name="Coute Y."/>
            <person name="Poirot O."/>
            <person name="Lescot M."/>
            <person name="Arslan D."/>
            <person name="Seltzer V."/>
            <person name="Bertaux L."/>
            <person name="Bruley C."/>
            <person name="Garin J."/>
            <person name="Claverie J.M."/>
            <person name="Abergel C."/>
        </authorList>
    </citation>
    <scope>NUCLEOTIDE SEQUENCE [LARGE SCALE GENOMIC DNA]</scope>
</reference>
<accession>S4W2L1</accession>
<organism evidence="2 3">
    <name type="scientific">Pandoravirus salinus</name>
    <dbReference type="NCBI Taxonomy" id="1349410"/>
    <lineage>
        <taxon>Viruses</taxon>
        <taxon>Pandoravirus</taxon>
    </lineage>
</organism>
<dbReference type="KEGG" id="vg:16606544"/>
<evidence type="ECO:0000256" key="1">
    <source>
        <dbReference type="SAM" id="Phobius"/>
    </source>
</evidence>
<keyword evidence="1" id="KW-1133">Transmembrane helix</keyword>
<dbReference type="Proteomes" id="UP000204584">
    <property type="component" value="Segment"/>
</dbReference>
<gene>
    <name evidence="2" type="ORF">psal_cds_762</name>
</gene>
<sequence length="150" mass="16438">MTPTSARELVDVCYVDLVLRWEILVPGMFVGYFLCQGLCSLRFSNRLVQCYVVAAAYLCAAVATAVFIDAAMISARPTGYRWCVVVNHLAVPLFQRTFITSAVIVLAGASLGLMVQCAFHVIGPVVDGVFSARALDRTRHQSHGRSQRNL</sequence>
<dbReference type="RefSeq" id="YP_008437830.1">
    <property type="nucleotide sequence ID" value="NC_022098.1"/>
</dbReference>
<feature type="transmembrane region" description="Helical" evidence="1">
    <location>
        <begin position="50"/>
        <end position="73"/>
    </location>
</feature>
<keyword evidence="1" id="KW-0812">Transmembrane</keyword>
<name>S4W2L1_9VIRU</name>
<feature type="transmembrane region" description="Helical" evidence="1">
    <location>
        <begin position="93"/>
        <end position="115"/>
    </location>
</feature>
<feature type="transmembrane region" description="Helical" evidence="1">
    <location>
        <begin position="23"/>
        <end position="43"/>
    </location>
</feature>